<dbReference type="InterPro" id="IPR002371">
    <property type="entry name" value="FlgK"/>
</dbReference>
<evidence type="ECO:0000256" key="6">
    <source>
        <dbReference type="ARBA" id="ARBA00023143"/>
    </source>
</evidence>
<dbReference type="Pfam" id="PF00460">
    <property type="entry name" value="Flg_bb_rod"/>
    <property type="match status" value="1"/>
</dbReference>
<evidence type="ECO:0000256" key="1">
    <source>
        <dbReference type="ARBA" id="ARBA00004117"/>
    </source>
</evidence>
<proteinExistence type="inferred from homology"/>
<comment type="subcellular location">
    <subcellularLocation>
        <location evidence="1">Bacterial flagellum basal body</location>
    </subcellularLocation>
    <subcellularLocation>
        <location evidence="2">Secreted</location>
    </subcellularLocation>
</comment>
<dbReference type="GO" id="GO:0005198">
    <property type="term" value="F:structural molecule activity"/>
    <property type="evidence" value="ECO:0007669"/>
    <property type="project" value="InterPro"/>
</dbReference>
<dbReference type="AlphaFoldDB" id="A0A1G5IM52"/>
<keyword evidence="6" id="KW-0975">Bacterial flagellum</keyword>
<evidence type="ECO:0000256" key="2">
    <source>
        <dbReference type="ARBA" id="ARBA00004613"/>
    </source>
</evidence>
<dbReference type="PANTHER" id="PTHR30033">
    <property type="entry name" value="FLAGELLAR HOOK-ASSOCIATED PROTEIN 1"/>
    <property type="match status" value="1"/>
</dbReference>
<dbReference type="GO" id="GO:0009425">
    <property type="term" value="C:bacterial-type flagellum basal body"/>
    <property type="evidence" value="ECO:0007669"/>
    <property type="project" value="UniProtKB-SubCell"/>
</dbReference>
<feature type="domain" description="Flagellar basal body rod protein N-terminal" evidence="7">
    <location>
        <begin position="8"/>
        <end position="36"/>
    </location>
</feature>
<dbReference type="GO" id="GO:0005576">
    <property type="term" value="C:extracellular region"/>
    <property type="evidence" value="ECO:0007669"/>
    <property type="project" value="UniProtKB-SubCell"/>
</dbReference>
<keyword evidence="10" id="KW-0282">Flagellum</keyword>
<accession>A0A1G5IM52</accession>
<dbReference type="Pfam" id="PF22638">
    <property type="entry name" value="FlgK_D1"/>
    <property type="match status" value="1"/>
</dbReference>
<dbReference type="InterPro" id="IPR053927">
    <property type="entry name" value="FlgK_helical"/>
</dbReference>
<feature type="domain" description="Flagellar basal-body/hook protein C-terminal" evidence="8">
    <location>
        <begin position="447"/>
        <end position="484"/>
    </location>
</feature>
<dbReference type="RefSeq" id="WP_175453360.1">
    <property type="nucleotide sequence ID" value="NZ_FMVT01000009.1"/>
</dbReference>
<dbReference type="Pfam" id="PF06429">
    <property type="entry name" value="Flg_bbr_C"/>
    <property type="match status" value="1"/>
</dbReference>
<evidence type="ECO:0000259" key="8">
    <source>
        <dbReference type="Pfam" id="PF06429"/>
    </source>
</evidence>
<dbReference type="STRING" id="336292.SAMN05660710_02696"/>
<keyword evidence="10" id="KW-0966">Cell projection</keyword>
<evidence type="ECO:0000259" key="9">
    <source>
        <dbReference type="Pfam" id="PF22638"/>
    </source>
</evidence>
<keyword evidence="5" id="KW-0964">Secreted</keyword>
<keyword evidence="11" id="KW-1185">Reference proteome</keyword>
<comment type="similarity">
    <text evidence="3">Belongs to the flagella basal body rod proteins family.</text>
</comment>
<dbReference type="GO" id="GO:0009424">
    <property type="term" value="C:bacterial-type flagellum hook"/>
    <property type="evidence" value="ECO:0007669"/>
    <property type="project" value="InterPro"/>
</dbReference>
<evidence type="ECO:0000256" key="5">
    <source>
        <dbReference type="ARBA" id="ARBA00022525"/>
    </source>
</evidence>
<evidence type="ECO:0000259" key="7">
    <source>
        <dbReference type="Pfam" id="PF00460"/>
    </source>
</evidence>
<feature type="domain" description="Flagellar hook-associated protein FlgK helical" evidence="9">
    <location>
        <begin position="89"/>
        <end position="311"/>
    </location>
</feature>
<evidence type="ECO:0000313" key="10">
    <source>
        <dbReference type="EMBL" id="SCY77215.1"/>
    </source>
</evidence>
<sequence>MSIARALSNALTGLSATSRGTETVAANLANVMTPGYARREVALSPQSLGGNFGGVRVDGIIRHVNAGLLAEARGAAASRSDASTRVAHLRQMEQVIGLPGEAHGLETALSRFQAALSSAAARPDDELRLAEVAHGAVALAGRLNAASNAVQAARTEAEQAISSEVALINSSLDRVVYLNRRIAATQAEGHDSSSLQDERQVVVDRIATILPIQQVLREGSAVALFTREGAVLLDGTSPSRLGFSPVGQVQPEQSLGIGLASLVFNGQEIAPDQLRLFAGGSLGAHFDIRDRLAPRLQNDLDALAVDLHTRLSDPQVDPSLAPGQSGIFIDRAQPAGPVVPLGLASRLAINGSVDPSAGGEPWRLRAGITASGPEPASKSSVLFGLLEALNAPEPPRPGSTFTGTASLAARFATVGARTVSARVEGEGGLAVTSVRYSLLQSRQMADGVDSDAEMQRLLQYEQAYAANARVIQAIDEMLNYLLRM</sequence>
<evidence type="ECO:0000256" key="3">
    <source>
        <dbReference type="ARBA" id="ARBA00009677"/>
    </source>
</evidence>
<evidence type="ECO:0000313" key="11">
    <source>
        <dbReference type="Proteomes" id="UP000199502"/>
    </source>
</evidence>
<protein>
    <recommendedName>
        <fullName evidence="4">Flagellar hook-associated protein 1</fullName>
    </recommendedName>
</protein>
<dbReference type="InterPro" id="IPR001444">
    <property type="entry name" value="Flag_bb_rod_N"/>
</dbReference>
<gene>
    <name evidence="10" type="ORF">SAMN05660710_02696</name>
</gene>
<evidence type="ECO:0000256" key="4">
    <source>
        <dbReference type="ARBA" id="ARBA00016244"/>
    </source>
</evidence>
<organism evidence="10 11">
    <name type="scientific">Paracoccus tibetensis</name>
    <dbReference type="NCBI Taxonomy" id="336292"/>
    <lineage>
        <taxon>Bacteria</taxon>
        <taxon>Pseudomonadati</taxon>
        <taxon>Pseudomonadota</taxon>
        <taxon>Alphaproteobacteria</taxon>
        <taxon>Rhodobacterales</taxon>
        <taxon>Paracoccaceae</taxon>
        <taxon>Paracoccus</taxon>
    </lineage>
</organism>
<dbReference type="InterPro" id="IPR010930">
    <property type="entry name" value="Flg_bb/hook_C_dom"/>
</dbReference>
<dbReference type="GO" id="GO:0044780">
    <property type="term" value="P:bacterial-type flagellum assembly"/>
    <property type="evidence" value="ECO:0007669"/>
    <property type="project" value="InterPro"/>
</dbReference>
<dbReference type="PANTHER" id="PTHR30033:SF2">
    <property type="entry name" value="FLAGELLAR HOOK PROTEIN"/>
    <property type="match status" value="1"/>
</dbReference>
<dbReference type="EMBL" id="FMVT01000009">
    <property type="protein sequence ID" value="SCY77215.1"/>
    <property type="molecule type" value="Genomic_DNA"/>
</dbReference>
<keyword evidence="10" id="KW-0969">Cilium</keyword>
<dbReference type="Proteomes" id="UP000199502">
    <property type="component" value="Unassembled WGS sequence"/>
</dbReference>
<reference evidence="10 11" key="1">
    <citation type="submission" date="2016-10" db="EMBL/GenBank/DDBJ databases">
        <authorList>
            <person name="de Groot N.N."/>
        </authorList>
    </citation>
    <scope>NUCLEOTIDE SEQUENCE [LARGE SCALE GENOMIC DNA]</scope>
    <source>
        <strain evidence="10 11">CGMCC 1.8925</strain>
    </source>
</reference>
<name>A0A1G5IM52_9RHOB</name>